<reference evidence="4 5" key="1">
    <citation type="journal article" date="2019" name="Genome Biol. Evol.">
        <title>Nanopore Sequencing Significantly Improves Genome Assembly of the Protozoan Parasite Trypanosoma cruzi.</title>
        <authorList>
            <person name="Diaz-Viraque F."/>
            <person name="Pita S."/>
            <person name="Greif G."/>
            <person name="de Souza R.C.M."/>
            <person name="Iraola G."/>
            <person name="Robello C."/>
        </authorList>
    </citation>
    <scope>NUCLEOTIDE SEQUENCE [LARGE SCALE GENOMIC DNA]</scope>
    <source>
        <strain evidence="4 5">Berenice</strain>
    </source>
</reference>
<dbReference type="Gene3D" id="2.120.10.10">
    <property type="match status" value="1"/>
</dbReference>
<feature type="domain" description="Trans-sialidase C-terminal" evidence="3">
    <location>
        <begin position="523"/>
        <end position="729"/>
    </location>
</feature>
<feature type="compositionally biased region" description="Polar residues" evidence="1">
    <location>
        <begin position="822"/>
        <end position="860"/>
    </location>
</feature>
<sequence length="965" mass="103929">MLSRVAAVKAPRTHNRHRVSGSSGRRREGRESERQRPNMFRRAFTSAVLLLFVMMCCNTGGAASTEKTLTDSELSTRKLFVWRDTTDEGTVNLLFFPSLVQVNGDVFAVAEALFTREVGGVFAGIASELLEWTDKQTSKELDKNKMKTQVLGECPSGKEGCPDQAVDRSGFESGAPVHVDKPTTVVHGSDVYMLAGMYDRAVAIAAEDDITDEWGLLLARGNVSVDEDGRNKRIYWTDVDALPITSNTEQYGYVTAPLGSGGSGVKMEDGTLLFPMEAEEYRTGKADEENTAGMGYTVSLFIYFPDNKSWKLSKGMSADGCGDPSVVEWEEDKKLMMMTACDDGRRRVYESGDKGDSWTEALGTLSRVWGNDEGSEKGVKSGFITATIDDNKKVILVTLPVYSSKEEKNEKGELHLWLTDNTHIVDIGPVSEEDDDVTTSSLLYKGGDNNNQEELIALYEKKKKVNHKLSHDMVTVRLTAQLQRVKEVLATWKEVDERVSKLCATLLAQKDTSPDTACTTVKITDGLVGFLSGNFSGNTWRDEYLGVNATVNENVRAEKADNGVTFKVLGAGAEWPVGRQGENQLYHFANYNFTLVATVSIDGEPTEGNIPLLGASLDGEGEKKLMELSYDSEKKWILLCGGGQNREHGSTWEKEKTQHVVILLRNGNQGSAYVDGERVGEDAQCQLENMNSKEISHFYIGGDGDSAGSKEDVSVTVKNVLLYNRPLSSEEIGAFNPNKDPIQLLEEKPTTSSTVSSDFVVPLTPLVTPNDEQTETPSTPAGTQLTEQGQPMGSSKGAGSGGASASAVSTVSTSSAEEDSVVQVTSETSPDGTQTMDAASSPDGNTAVETEARNTVQGDGSPQIPVGISDTADANTPTTEGEGQDGPTVNPEAGASSGENGEPTEETNGQEEEVHPQERELNAAALSSSLGNVSQGNNTDSGTVRESGLLPSLLLLLGLWGFAAL</sequence>
<dbReference type="InterPro" id="IPR055239">
    <property type="entry name" value="TS_C"/>
</dbReference>
<evidence type="ECO:0000256" key="1">
    <source>
        <dbReference type="SAM" id="MobiDB-lite"/>
    </source>
</evidence>
<feature type="compositionally biased region" description="Polar residues" evidence="1">
    <location>
        <begin position="925"/>
        <end position="944"/>
    </location>
</feature>
<dbReference type="SUPFAM" id="SSF49899">
    <property type="entry name" value="Concanavalin A-like lectins/glucanases"/>
    <property type="match status" value="1"/>
</dbReference>
<feature type="compositionally biased region" description="Basic and acidic residues" evidence="1">
    <location>
        <begin position="912"/>
        <end position="921"/>
    </location>
</feature>
<accession>A0A7J6XNM5</accession>
<dbReference type="Pfam" id="PF22925">
    <property type="entry name" value="TS_C"/>
    <property type="match status" value="1"/>
</dbReference>
<dbReference type="InterPro" id="IPR013320">
    <property type="entry name" value="ConA-like_dom_sf"/>
</dbReference>
<dbReference type="Proteomes" id="UP000583944">
    <property type="component" value="Unassembled WGS sequence"/>
</dbReference>
<feature type="region of interest" description="Disordered" evidence="1">
    <location>
        <begin position="748"/>
        <end position="945"/>
    </location>
</feature>
<evidence type="ECO:0000313" key="4">
    <source>
        <dbReference type="EMBL" id="KAF5216119.1"/>
    </source>
</evidence>
<evidence type="ECO:0000259" key="2">
    <source>
        <dbReference type="Pfam" id="PF13859"/>
    </source>
</evidence>
<dbReference type="InterPro" id="IPR021287">
    <property type="entry name" value="Trans-sialidase_CS"/>
</dbReference>
<feature type="compositionally biased region" description="Acidic residues" evidence="1">
    <location>
        <begin position="902"/>
        <end position="911"/>
    </location>
</feature>
<feature type="compositionally biased region" description="Low complexity" evidence="1">
    <location>
        <begin position="803"/>
        <end position="815"/>
    </location>
</feature>
<feature type="domain" description="Sialidase" evidence="2">
    <location>
        <begin position="97"/>
        <end position="460"/>
    </location>
</feature>
<dbReference type="VEuPathDB" id="TriTrypDB:BCY84_12513"/>
<organism evidence="4 5">
    <name type="scientific">Trypanosoma cruzi</name>
    <dbReference type="NCBI Taxonomy" id="5693"/>
    <lineage>
        <taxon>Eukaryota</taxon>
        <taxon>Discoba</taxon>
        <taxon>Euglenozoa</taxon>
        <taxon>Kinetoplastea</taxon>
        <taxon>Metakinetoplastina</taxon>
        <taxon>Trypanosomatida</taxon>
        <taxon>Trypanosomatidae</taxon>
        <taxon>Trypanosoma</taxon>
        <taxon>Schizotrypanum</taxon>
    </lineage>
</organism>
<dbReference type="Gene3D" id="2.60.120.200">
    <property type="match status" value="1"/>
</dbReference>
<dbReference type="SUPFAM" id="SSF50939">
    <property type="entry name" value="Sialidases"/>
    <property type="match status" value="1"/>
</dbReference>
<dbReference type="CDD" id="cd15482">
    <property type="entry name" value="Sialidase_non-viral"/>
    <property type="match status" value="1"/>
</dbReference>
<feature type="compositionally biased region" description="Basic and acidic residues" evidence="1">
    <location>
        <begin position="25"/>
        <end position="36"/>
    </location>
</feature>
<feature type="compositionally biased region" description="Low complexity" evidence="1">
    <location>
        <begin position="750"/>
        <end position="761"/>
    </location>
</feature>
<proteinExistence type="predicted"/>
<dbReference type="AlphaFoldDB" id="A0A7J6XNM5"/>
<feature type="region of interest" description="Disordered" evidence="1">
    <location>
        <begin position="1"/>
        <end position="37"/>
    </location>
</feature>
<dbReference type="InterPro" id="IPR008377">
    <property type="entry name" value="Sialidase_trypan"/>
</dbReference>
<evidence type="ECO:0000259" key="3">
    <source>
        <dbReference type="Pfam" id="PF22925"/>
    </source>
</evidence>
<feature type="compositionally biased region" description="Polar residues" evidence="1">
    <location>
        <begin position="775"/>
        <end position="792"/>
    </location>
</feature>
<gene>
    <name evidence="4" type="ORF">ECC02_011135</name>
</gene>
<feature type="compositionally biased region" description="Polar residues" evidence="1">
    <location>
        <begin position="872"/>
        <end position="881"/>
    </location>
</feature>
<dbReference type="InterPro" id="IPR036278">
    <property type="entry name" value="Sialidase_sf"/>
</dbReference>
<protein>
    <submittedName>
        <fullName evidence="4">Uncharacterized protein</fullName>
    </submittedName>
</protein>
<evidence type="ECO:0000313" key="5">
    <source>
        <dbReference type="Proteomes" id="UP000583944"/>
    </source>
</evidence>
<comment type="caution">
    <text evidence="4">The sequence shown here is derived from an EMBL/GenBank/DDBJ whole genome shotgun (WGS) entry which is preliminary data.</text>
</comment>
<dbReference type="EMBL" id="JABDHM010000233">
    <property type="protein sequence ID" value="KAF5216119.1"/>
    <property type="molecule type" value="Genomic_DNA"/>
</dbReference>
<dbReference type="PRINTS" id="PR01803">
    <property type="entry name" value="TCSIALIDASE"/>
</dbReference>
<dbReference type="GO" id="GO:0004308">
    <property type="term" value="F:exo-alpha-sialidase activity"/>
    <property type="evidence" value="ECO:0007669"/>
    <property type="project" value="InterPro"/>
</dbReference>
<name>A0A7J6XNM5_TRYCR</name>
<dbReference type="VEuPathDB" id="TriTrypDB:ECC02_011135"/>
<dbReference type="InterPro" id="IPR011040">
    <property type="entry name" value="Sialidase"/>
</dbReference>
<dbReference type="Pfam" id="PF11052">
    <property type="entry name" value="Tr-sialidase_C"/>
    <property type="match status" value="1"/>
</dbReference>
<dbReference type="Pfam" id="PF13859">
    <property type="entry name" value="BNR_3"/>
    <property type="match status" value="1"/>
</dbReference>